<reference evidence="1 2" key="1">
    <citation type="submission" date="2018-06" db="EMBL/GenBank/DDBJ databases">
        <title>A transcriptomic atlas of mushroom development highlights an independent origin of complex multicellularity.</title>
        <authorList>
            <consortium name="DOE Joint Genome Institute"/>
            <person name="Krizsan K."/>
            <person name="Almasi E."/>
            <person name="Merenyi Z."/>
            <person name="Sahu N."/>
            <person name="Viragh M."/>
            <person name="Koszo T."/>
            <person name="Mondo S."/>
            <person name="Kiss B."/>
            <person name="Balint B."/>
            <person name="Kues U."/>
            <person name="Barry K."/>
            <person name="Hegedus J.C."/>
            <person name="Henrissat B."/>
            <person name="Johnson J."/>
            <person name="Lipzen A."/>
            <person name="Ohm R."/>
            <person name="Nagy I."/>
            <person name="Pangilinan J."/>
            <person name="Yan J."/>
            <person name="Xiong Y."/>
            <person name="Grigoriev I.V."/>
            <person name="Hibbett D.S."/>
            <person name="Nagy L.G."/>
        </authorList>
    </citation>
    <scope>NUCLEOTIDE SEQUENCE [LARGE SCALE GENOMIC DNA]</scope>
    <source>
        <strain evidence="1 2">SZMC22713</strain>
    </source>
</reference>
<keyword evidence="2" id="KW-1185">Reference proteome</keyword>
<dbReference type="AlphaFoldDB" id="A0A4Y7Q3F0"/>
<organism evidence="1 2">
    <name type="scientific">Rickenella mellea</name>
    <dbReference type="NCBI Taxonomy" id="50990"/>
    <lineage>
        <taxon>Eukaryota</taxon>
        <taxon>Fungi</taxon>
        <taxon>Dikarya</taxon>
        <taxon>Basidiomycota</taxon>
        <taxon>Agaricomycotina</taxon>
        <taxon>Agaricomycetes</taxon>
        <taxon>Hymenochaetales</taxon>
        <taxon>Rickenellaceae</taxon>
        <taxon>Rickenella</taxon>
    </lineage>
</organism>
<evidence type="ECO:0000313" key="2">
    <source>
        <dbReference type="Proteomes" id="UP000294933"/>
    </source>
</evidence>
<dbReference type="VEuPathDB" id="FungiDB:BD410DRAFT_290383"/>
<protein>
    <submittedName>
        <fullName evidence="1">Uncharacterized protein</fullName>
    </submittedName>
</protein>
<dbReference type="Proteomes" id="UP000294933">
    <property type="component" value="Unassembled WGS sequence"/>
</dbReference>
<proteinExistence type="predicted"/>
<sequence>MILLRSRRMRMEFERRRALLRHSVGFTQIFLRVPSSATSSNGPGSCMLLSGRLSMNLNTLEATVRLFDIIVIKHWLSHKFSIHYLCGTLPTASRTPEFMRNATINTIGPFHEPQWSRIDILQLCSLILSCHYENHAALHTCLPNIGHLVYR</sequence>
<name>A0A4Y7Q3F0_9AGAM</name>
<evidence type="ECO:0000313" key="1">
    <source>
        <dbReference type="EMBL" id="TDL21758.1"/>
    </source>
</evidence>
<dbReference type="EMBL" id="ML170179">
    <property type="protein sequence ID" value="TDL21758.1"/>
    <property type="molecule type" value="Genomic_DNA"/>
</dbReference>
<gene>
    <name evidence="1" type="ORF">BD410DRAFT_290383</name>
</gene>
<accession>A0A4Y7Q3F0</accession>